<feature type="transmembrane region" description="Helical" evidence="11">
    <location>
        <begin position="500"/>
        <end position="519"/>
    </location>
</feature>
<evidence type="ECO:0000313" key="15">
    <source>
        <dbReference type="Proteomes" id="UP000324585"/>
    </source>
</evidence>
<dbReference type="Proteomes" id="UP000324585">
    <property type="component" value="Unassembled WGS sequence"/>
</dbReference>
<evidence type="ECO:0000256" key="2">
    <source>
        <dbReference type="ARBA" id="ARBA00022448"/>
    </source>
</evidence>
<dbReference type="Gene3D" id="3.40.50.720">
    <property type="entry name" value="NAD(P)-binding Rossmann-like Domain"/>
    <property type="match status" value="1"/>
</dbReference>
<feature type="transmembrane region" description="Helical" evidence="11">
    <location>
        <begin position="438"/>
        <end position="458"/>
    </location>
</feature>
<feature type="transmembrane region" description="Helical" evidence="11">
    <location>
        <begin position="222"/>
        <end position="246"/>
    </location>
</feature>
<feature type="domain" description="Cation/H+ exchanger transmembrane" evidence="12">
    <location>
        <begin position="151"/>
        <end position="516"/>
    </location>
</feature>
<dbReference type="InterPro" id="IPR038770">
    <property type="entry name" value="Na+/solute_symporter_sf"/>
</dbReference>
<keyword evidence="9 11" id="KW-0472">Membrane</keyword>
<keyword evidence="7 11" id="KW-1133">Transmembrane helix</keyword>
<evidence type="ECO:0000256" key="9">
    <source>
        <dbReference type="ARBA" id="ARBA00023136"/>
    </source>
</evidence>
<evidence type="ECO:0000256" key="3">
    <source>
        <dbReference type="ARBA" id="ARBA00022449"/>
    </source>
</evidence>
<comment type="caution">
    <text evidence="14">The sequence shown here is derived from an EMBL/GenBank/DDBJ whole genome shotgun (WGS) entry which is preliminary data.</text>
</comment>
<evidence type="ECO:0000256" key="7">
    <source>
        <dbReference type="ARBA" id="ARBA00022989"/>
    </source>
</evidence>
<evidence type="ECO:0000259" key="13">
    <source>
        <dbReference type="Pfam" id="PF02254"/>
    </source>
</evidence>
<evidence type="ECO:0000256" key="8">
    <source>
        <dbReference type="ARBA" id="ARBA00023065"/>
    </source>
</evidence>
<keyword evidence="2" id="KW-0813">Transport</keyword>
<feature type="transmembrane region" description="Helical" evidence="11">
    <location>
        <begin position="357"/>
        <end position="374"/>
    </location>
</feature>
<evidence type="ECO:0000256" key="1">
    <source>
        <dbReference type="ARBA" id="ARBA00004141"/>
    </source>
</evidence>
<evidence type="ECO:0000259" key="12">
    <source>
        <dbReference type="Pfam" id="PF00999"/>
    </source>
</evidence>
<dbReference type="GO" id="GO:1902600">
    <property type="term" value="P:proton transmembrane transport"/>
    <property type="evidence" value="ECO:0007669"/>
    <property type="project" value="InterPro"/>
</dbReference>
<keyword evidence="5 11" id="KW-0812">Transmembrane</keyword>
<dbReference type="GO" id="GO:0016020">
    <property type="term" value="C:membrane"/>
    <property type="evidence" value="ECO:0007669"/>
    <property type="project" value="UniProtKB-SubCell"/>
</dbReference>
<dbReference type="OrthoDB" id="4834at2759"/>
<dbReference type="InterPro" id="IPR004771">
    <property type="entry name" value="K/H_exchanger"/>
</dbReference>
<evidence type="ECO:0000313" key="14">
    <source>
        <dbReference type="EMBL" id="KAA8493143.1"/>
    </source>
</evidence>
<dbReference type="Pfam" id="PF02254">
    <property type="entry name" value="TrkA_N"/>
    <property type="match status" value="1"/>
</dbReference>
<feature type="transmembrane region" description="Helical" evidence="11">
    <location>
        <begin position="325"/>
        <end position="345"/>
    </location>
</feature>
<name>A0A5J4YQT4_PORPP</name>
<evidence type="ECO:0000256" key="6">
    <source>
        <dbReference type="ARBA" id="ARBA00022958"/>
    </source>
</evidence>
<dbReference type="InterPro" id="IPR006153">
    <property type="entry name" value="Cation/H_exchanger_TM"/>
</dbReference>
<evidence type="ECO:0000256" key="10">
    <source>
        <dbReference type="SAM" id="MobiDB-lite"/>
    </source>
</evidence>
<feature type="transmembrane region" description="Helical" evidence="11">
    <location>
        <begin position="252"/>
        <end position="271"/>
    </location>
</feature>
<keyword evidence="8" id="KW-0406">Ion transport</keyword>
<dbReference type="Pfam" id="PF00999">
    <property type="entry name" value="Na_H_Exchanger"/>
    <property type="match status" value="1"/>
</dbReference>
<proteinExistence type="predicted"/>
<feature type="transmembrane region" description="Helical" evidence="11">
    <location>
        <begin position="283"/>
        <end position="305"/>
    </location>
</feature>
<feature type="transmembrane region" description="Helical" evidence="11">
    <location>
        <begin position="411"/>
        <end position="432"/>
    </location>
</feature>
<feature type="transmembrane region" description="Helical" evidence="11">
    <location>
        <begin position="470"/>
        <end position="488"/>
    </location>
</feature>
<dbReference type="GO" id="GO:0015297">
    <property type="term" value="F:antiporter activity"/>
    <property type="evidence" value="ECO:0007669"/>
    <property type="project" value="UniProtKB-KW"/>
</dbReference>
<feature type="region of interest" description="Disordered" evidence="10">
    <location>
        <begin position="721"/>
        <end position="746"/>
    </location>
</feature>
<dbReference type="InterPro" id="IPR003148">
    <property type="entry name" value="RCK_N"/>
</dbReference>
<evidence type="ECO:0000256" key="11">
    <source>
        <dbReference type="SAM" id="Phobius"/>
    </source>
</evidence>
<organism evidence="14 15">
    <name type="scientific">Porphyridium purpureum</name>
    <name type="common">Red alga</name>
    <name type="synonym">Porphyridium cruentum</name>
    <dbReference type="NCBI Taxonomy" id="35688"/>
    <lineage>
        <taxon>Eukaryota</taxon>
        <taxon>Rhodophyta</taxon>
        <taxon>Bangiophyceae</taxon>
        <taxon>Porphyridiales</taxon>
        <taxon>Porphyridiaceae</taxon>
        <taxon>Porphyridium</taxon>
    </lineage>
</organism>
<dbReference type="InterPro" id="IPR036291">
    <property type="entry name" value="NAD(P)-bd_dom_sf"/>
</dbReference>
<feature type="domain" description="RCK N-terminal" evidence="13">
    <location>
        <begin position="559"/>
        <end position="668"/>
    </location>
</feature>
<keyword evidence="6" id="KW-0630">Potassium</keyword>
<protein>
    <submittedName>
        <fullName evidence="14">K(+) efflux antiporter 3, chloroplastic</fullName>
    </submittedName>
</protein>
<evidence type="ECO:0000256" key="4">
    <source>
        <dbReference type="ARBA" id="ARBA00022538"/>
    </source>
</evidence>
<dbReference type="EMBL" id="VRMN01000007">
    <property type="protein sequence ID" value="KAA8493143.1"/>
    <property type="molecule type" value="Genomic_DNA"/>
</dbReference>
<dbReference type="PANTHER" id="PTHR46157">
    <property type="entry name" value="K(+) EFFLUX ANTIPORTER 3, CHLOROPLASTIC"/>
    <property type="match status" value="1"/>
</dbReference>
<evidence type="ECO:0000256" key="5">
    <source>
        <dbReference type="ARBA" id="ARBA00022692"/>
    </source>
</evidence>
<dbReference type="GO" id="GO:0008324">
    <property type="term" value="F:monoatomic cation transmembrane transporter activity"/>
    <property type="evidence" value="ECO:0007669"/>
    <property type="project" value="InterPro"/>
</dbReference>
<keyword evidence="15" id="KW-1185">Reference proteome</keyword>
<accession>A0A5J4YQT4</accession>
<dbReference type="NCBIfam" id="TIGR00932">
    <property type="entry name" value="2a37"/>
    <property type="match status" value="1"/>
</dbReference>
<feature type="region of interest" description="Disordered" evidence="10">
    <location>
        <begin position="760"/>
        <end position="810"/>
    </location>
</feature>
<gene>
    <name evidence="14" type="ORF">FVE85_8588</name>
</gene>
<dbReference type="AlphaFoldDB" id="A0A5J4YQT4"/>
<comment type="subcellular location">
    <subcellularLocation>
        <location evidence="1">Membrane</location>
        <topology evidence="1">Multi-pass membrane protein</topology>
    </subcellularLocation>
</comment>
<dbReference type="PANTHER" id="PTHR46157:SF4">
    <property type="entry name" value="K(+) EFFLUX ANTIPORTER 3, CHLOROPLASTIC"/>
    <property type="match status" value="1"/>
</dbReference>
<sequence>MWTCSVVAAQADGREGWRKHDCGLATRRQRRRHDAVAYSWSHVCGAAPRRGRAGAVVAACAHAEAGLANVGARTTSGGAFVSGCGARRTLAQFSDILSARASRLRLAQAAAGQVQPRGGTARRHGVRQSKITMIEGGVLGALQEALELLIATVLVIPLFRKFNLSPVLGFLLSGIVLGPHGLRVVPEVEDIAEIADFGVLFLLFEMGLELSIDRLRKLRKYAFGLGLVQVTVTTGFLGLGAFAMGASVPESVVIGSALTLSSSAFVIQLLSERGERDQRFGTATFGVLLFQDIAVVPLLVLVPLLSTSGWVGASQLSQVGWQLGITFVKILSVMTFVVFIGGQVLKRAFTFVAEAKSPEAFTSLVLLTVLGTAWCTDEAGLSMTLGAFLAGVLLAETDYRSQVMIDIEPFRGLLLGLFFITTGMSMDVSLLFEKPLAVGFLITSLILVKASIVSVVALPFGLTLAESVRVGLILGQGGEFAFVLFALANKLGFLPEDVNNLLIVTVVASMALTPLLADIGSRLAPFIDRVTAEAGGLSAKNLMEEETLNNKLPPFSAQVVVIGYSAVGQVVVKMLGQRFISAAVIDKDISTVRLAEAKGVPALYGDATKEELFERFTCNPPLCFVVTITDPVALAQVIPVLQNQFPGRPLFVRARDMKQQRALLDQGILAMYPEELEASLQLGAEVLNVLGENRIAIQNLLRSFRGDTLVTEDFKRSWAAGSLSSDSESDIDGDSVTRNPAVIDMNEGTTLEFQGVHREAVETVDSPSPAAAKSRQNGHAIETPPKGEEKSRRGHEHEQEQERTQEEVGN</sequence>
<dbReference type="GO" id="GO:0006813">
    <property type="term" value="P:potassium ion transport"/>
    <property type="evidence" value="ECO:0007669"/>
    <property type="project" value="UniProtKB-KW"/>
</dbReference>
<reference evidence="15" key="1">
    <citation type="journal article" date="2019" name="Nat. Commun.">
        <title>Expansion of phycobilisome linker gene families in mesophilic red algae.</title>
        <authorList>
            <person name="Lee J."/>
            <person name="Kim D."/>
            <person name="Bhattacharya D."/>
            <person name="Yoon H.S."/>
        </authorList>
    </citation>
    <scope>NUCLEOTIDE SEQUENCE [LARGE SCALE GENOMIC DNA]</scope>
    <source>
        <strain evidence="15">CCMP 1328</strain>
    </source>
</reference>
<dbReference type="OMA" id="IAETEYH"/>
<feature type="compositionally biased region" description="Basic and acidic residues" evidence="10">
    <location>
        <begin position="785"/>
        <end position="810"/>
    </location>
</feature>
<dbReference type="Gene3D" id="1.20.1530.20">
    <property type="match status" value="1"/>
</dbReference>
<dbReference type="SUPFAM" id="SSF51735">
    <property type="entry name" value="NAD(P)-binding Rossmann-fold domains"/>
    <property type="match status" value="1"/>
</dbReference>
<keyword evidence="3" id="KW-0050">Antiport</keyword>
<keyword evidence="4" id="KW-0633">Potassium transport</keyword>